<protein>
    <recommendedName>
        <fullName evidence="1">Rhodanese domain-containing protein</fullName>
    </recommendedName>
</protein>
<sequence length="168" mass="19086">MYRNRLLYLCNIIRQNTCNGQIASRADKNYRLQQLQKVQLNRMSVQCNSSSLVSFGELRKLGNKPSKDVYIIDVREPTELQETGVIPSSINIPLGELESALKDLNDGQFRDKFGRDKPGKQDLIIFSCLKGGRSTKAQEISQKLGYQKVSNFVGGWTEWAEKIKNKCP</sequence>
<dbReference type="PROSITE" id="PS50206">
    <property type="entry name" value="RHODANESE_3"/>
    <property type="match status" value="1"/>
</dbReference>
<dbReference type="Pfam" id="PF00581">
    <property type="entry name" value="Rhodanese"/>
    <property type="match status" value="1"/>
</dbReference>
<organism evidence="2 3">
    <name type="scientific">Callosobruchus maculatus</name>
    <name type="common">Southern cowpea weevil</name>
    <name type="synonym">Pulse bruchid</name>
    <dbReference type="NCBI Taxonomy" id="64391"/>
    <lineage>
        <taxon>Eukaryota</taxon>
        <taxon>Metazoa</taxon>
        <taxon>Ecdysozoa</taxon>
        <taxon>Arthropoda</taxon>
        <taxon>Hexapoda</taxon>
        <taxon>Insecta</taxon>
        <taxon>Pterygota</taxon>
        <taxon>Neoptera</taxon>
        <taxon>Endopterygota</taxon>
        <taxon>Coleoptera</taxon>
        <taxon>Polyphaga</taxon>
        <taxon>Cucujiformia</taxon>
        <taxon>Chrysomeloidea</taxon>
        <taxon>Chrysomelidae</taxon>
        <taxon>Bruchinae</taxon>
        <taxon>Bruchini</taxon>
        <taxon>Callosobruchus</taxon>
    </lineage>
</organism>
<name>A0A653BKT3_CALMS</name>
<dbReference type="AlphaFoldDB" id="A0A653BKT3"/>
<keyword evidence="3" id="KW-1185">Reference proteome</keyword>
<feature type="domain" description="Rhodanese" evidence="1">
    <location>
        <begin position="65"/>
        <end position="168"/>
    </location>
</feature>
<dbReference type="SUPFAM" id="SSF52821">
    <property type="entry name" value="Rhodanese/Cell cycle control phosphatase"/>
    <property type="match status" value="1"/>
</dbReference>
<dbReference type="PANTHER" id="PTHR44086">
    <property type="entry name" value="THIOSULFATE SULFURTRANSFERASE RDL2, MITOCHONDRIAL-RELATED"/>
    <property type="match status" value="1"/>
</dbReference>
<proteinExistence type="predicted"/>
<dbReference type="Gene3D" id="3.40.250.10">
    <property type="entry name" value="Rhodanese-like domain"/>
    <property type="match status" value="1"/>
</dbReference>
<dbReference type="CDD" id="cd01519">
    <property type="entry name" value="RHOD_HSP67B2"/>
    <property type="match status" value="1"/>
</dbReference>
<dbReference type="OrthoDB" id="566238at2759"/>
<dbReference type="Proteomes" id="UP000410492">
    <property type="component" value="Unassembled WGS sequence"/>
</dbReference>
<evidence type="ECO:0000259" key="1">
    <source>
        <dbReference type="PROSITE" id="PS50206"/>
    </source>
</evidence>
<gene>
    <name evidence="2" type="ORF">CALMAC_LOCUS1901</name>
</gene>
<dbReference type="EMBL" id="CAACVG010002214">
    <property type="protein sequence ID" value="VEN36217.1"/>
    <property type="molecule type" value="Genomic_DNA"/>
</dbReference>
<evidence type="ECO:0000313" key="3">
    <source>
        <dbReference type="Proteomes" id="UP000410492"/>
    </source>
</evidence>
<dbReference type="PANTHER" id="PTHR44086:SF10">
    <property type="entry name" value="THIOSULFATE SULFURTRANSFERASE_RHODANESE-LIKE DOMAIN-CONTAINING PROTEIN 3"/>
    <property type="match status" value="1"/>
</dbReference>
<dbReference type="InterPro" id="IPR036873">
    <property type="entry name" value="Rhodanese-like_dom_sf"/>
</dbReference>
<accession>A0A653BKT3</accession>
<dbReference type="InterPro" id="IPR001763">
    <property type="entry name" value="Rhodanese-like_dom"/>
</dbReference>
<dbReference type="SMART" id="SM00450">
    <property type="entry name" value="RHOD"/>
    <property type="match status" value="1"/>
</dbReference>
<reference evidence="2 3" key="1">
    <citation type="submission" date="2019-01" db="EMBL/GenBank/DDBJ databases">
        <authorList>
            <person name="Sayadi A."/>
        </authorList>
    </citation>
    <scope>NUCLEOTIDE SEQUENCE [LARGE SCALE GENOMIC DNA]</scope>
</reference>
<evidence type="ECO:0000313" key="2">
    <source>
        <dbReference type="EMBL" id="VEN36217.1"/>
    </source>
</evidence>